<dbReference type="PANTHER" id="PTHR10395:SF7">
    <property type="entry name" value="5-HYDROXYISOURATE HYDROLASE"/>
    <property type="match status" value="1"/>
</dbReference>
<dbReference type="InterPro" id="IPR023416">
    <property type="entry name" value="Transthyretin/HIU_hydrolase_d"/>
</dbReference>
<evidence type="ECO:0000256" key="4">
    <source>
        <dbReference type="ARBA" id="ARBA00011881"/>
    </source>
</evidence>
<evidence type="ECO:0000256" key="5">
    <source>
        <dbReference type="ARBA" id="ARBA00022631"/>
    </source>
</evidence>
<evidence type="ECO:0000259" key="8">
    <source>
        <dbReference type="Pfam" id="PF00576"/>
    </source>
</evidence>
<reference evidence="9 10" key="1">
    <citation type="submission" date="2016-03" db="EMBL/GenBank/DDBJ databases">
        <title>How can Kluyveromyces marxianus grow so fast - potential evolutionary course in Saccharomyces Complex revealed by comparative genomics.</title>
        <authorList>
            <person name="Mo W."/>
            <person name="Lu W."/>
            <person name="Yang X."/>
            <person name="Qi J."/>
            <person name="Lv H."/>
        </authorList>
    </citation>
    <scope>NUCLEOTIDE SEQUENCE [LARGE SCALE GENOMIC DNA]</scope>
    <source>
        <strain evidence="9 10">FIM1</strain>
    </source>
</reference>
<dbReference type="SUPFAM" id="SSF49472">
    <property type="entry name" value="Transthyretin (synonym: prealbumin)"/>
    <property type="match status" value="1"/>
</dbReference>
<evidence type="ECO:0000256" key="2">
    <source>
        <dbReference type="ARBA" id="ARBA00002704"/>
    </source>
</evidence>
<evidence type="ECO:0000313" key="9">
    <source>
        <dbReference type="EMBL" id="QGN17357.1"/>
    </source>
</evidence>
<dbReference type="EC" id="3.5.2.17" evidence="7"/>
<gene>
    <name evidence="9" type="ORF">FIM1_4089</name>
</gene>
<protein>
    <recommendedName>
        <fullName evidence="7">5-hydroxyisourate hydrolase</fullName>
        <shortName evidence="7">HIU hydrolase</shortName>
        <shortName evidence="7">HIUHase</shortName>
        <ecNumber evidence="7">3.5.2.17</ecNumber>
    </recommendedName>
</protein>
<name>A0ABX6EZ58_KLUMA</name>
<comment type="function">
    <text evidence="2">Catalyzes the hydrolysis of 5-hydroxyisourate (HIU) to 2-oxo-4-hydroxy-4-carboxy-5-ureidoimidazoline (OHCU).</text>
</comment>
<dbReference type="CDD" id="cd05822">
    <property type="entry name" value="TLP_HIUase"/>
    <property type="match status" value="1"/>
</dbReference>
<evidence type="ECO:0000313" key="10">
    <source>
        <dbReference type="Proteomes" id="UP000422736"/>
    </source>
</evidence>
<dbReference type="NCBIfam" id="TIGR02962">
    <property type="entry name" value="hdxy_isourate"/>
    <property type="match status" value="1"/>
</dbReference>
<evidence type="ECO:0000256" key="1">
    <source>
        <dbReference type="ARBA" id="ARBA00001043"/>
    </source>
</evidence>
<keyword evidence="5 7" id="KW-0659">Purine metabolism</keyword>
<keyword evidence="6 7" id="KW-0378">Hydrolase</keyword>
<dbReference type="PANTHER" id="PTHR10395">
    <property type="entry name" value="URICASE AND TRANSTHYRETIN-RELATED"/>
    <property type="match status" value="1"/>
</dbReference>
<dbReference type="EMBL" id="CP015059">
    <property type="protein sequence ID" value="QGN17357.1"/>
    <property type="molecule type" value="Genomic_DNA"/>
</dbReference>
<dbReference type="Gene3D" id="2.60.40.180">
    <property type="entry name" value="Transthyretin/hydroxyisourate hydrolase domain"/>
    <property type="match status" value="1"/>
</dbReference>
<dbReference type="InterPro" id="IPR036817">
    <property type="entry name" value="Transthyretin/HIU_hydrolase_sf"/>
</dbReference>
<sequence length="145" mass="16453">MPSPLTCHILDTVSGKPATNVVCAVYKLDLDNDTNNAIIKSETQVALAKTNDDGRVTEWVFEPSPAMRSELRNLGILEKTPGKLEWDTLQKGFYKIRFHTGSYFKQKNARSFFPFVDIVFEVSDARHYHIPLLLSSYGYTTYRGS</sequence>
<comment type="similarity">
    <text evidence="3 7">Belongs to the transthyretin family. 5-hydroxyisourate hydrolase subfamily.</text>
</comment>
<dbReference type="Pfam" id="PF00576">
    <property type="entry name" value="Transthyretin"/>
    <property type="match status" value="1"/>
</dbReference>
<dbReference type="GO" id="GO:0016787">
    <property type="term" value="F:hydrolase activity"/>
    <property type="evidence" value="ECO:0007669"/>
    <property type="project" value="UniProtKB-KW"/>
</dbReference>
<dbReference type="Proteomes" id="UP000422736">
    <property type="component" value="Chromosome 6"/>
</dbReference>
<organism evidence="9 10">
    <name type="scientific">Kluyveromyces marxianus</name>
    <name type="common">Yeast</name>
    <name type="synonym">Candida kefyr</name>
    <dbReference type="NCBI Taxonomy" id="4911"/>
    <lineage>
        <taxon>Eukaryota</taxon>
        <taxon>Fungi</taxon>
        <taxon>Dikarya</taxon>
        <taxon>Ascomycota</taxon>
        <taxon>Saccharomycotina</taxon>
        <taxon>Saccharomycetes</taxon>
        <taxon>Saccharomycetales</taxon>
        <taxon>Saccharomycetaceae</taxon>
        <taxon>Kluyveromyces</taxon>
    </lineage>
</organism>
<dbReference type="InterPro" id="IPR014306">
    <property type="entry name" value="Hydroxyisourate_hydrolase"/>
</dbReference>
<feature type="domain" description="Transthyretin/hydroxyisourate hydrolase" evidence="8">
    <location>
        <begin position="5"/>
        <end position="144"/>
    </location>
</feature>
<evidence type="ECO:0000256" key="3">
    <source>
        <dbReference type="ARBA" id="ARBA00009850"/>
    </source>
</evidence>
<comment type="subunit">
    <text evidence="4 7">Homotetramer.</text>
</comment>
<evidence type="ECO:0000256" key="6">
    <source>
        <dbReference type="ARBA" id="ARBA00022801"/>
    </source>
</evidence>
<keyword evidence="10" id="KW-1185">Reference proteome</keyword>
<accession>A0ABX6EZ58</accession>
<proteinExistence type="inferred from homology"/>
<comment type="catalytic activity">
    <reaction evidence="1 7">
        <text>5-hydroxyisourate + H2O = 5-hydroxy-2-oxo-4-ureido-2,5-dihydro-1H-imidazole-5-carboxylate + H(+)</text>
        <dbReference type="Rhea" id="RHEA:23736"/>
        <dbReference type="ChEBI" id="CHEBI:15377"/>
        <dbReference type="ChEBI" id="CHEBI:15378"/>
        <dbReference type="ChEBI" id="CHEBI:18072"/>
        <dbReference type="ChEBI" id="CHEBI:58639"/>
        <dbReference type="EC" id="3.5.2.17"/>
    </reaction>
</comment>
<evidence type="ECO:0000256" key="7">
    <source>
        <dbReference type="RuleBase" id="RU361270"/>
    </source>
</evidence>